<dbReference type="PANTHER" id="PTHR31184">
    <property type="entry name" value="HUNTINGTIN-INTERACTING PROTEIN K FAMILY MEMBER"/>
    <property type="match status" value="1"/>
</dbReference>
<dbReference type="GO" id="GO:0050821">
    <property type="term" value="P:protein stabilization"/>
    <property type="evidence" value="ECO:0007669"/>
    <property type="project" value="TreeGrafter"/>
</dbReference>
<organism evidence="3 4">
    <name type="scientific">Coniochaeta pulveracea</name>
    <dbReference type="NCBI Taxonomy" id="177199"/>
    <lineage>
        <taxon>Eukaryota</taxon>
        <taxon>Fungi</taxon>
        <taxon>Dikarya</taxon>
        <taxon>Ascomycota</taxon>
        <taxon>Pezizomycotina</taxon>
        <taxon>Sordariomycetes</taxon>
        <taxon>Sordariomycetidae</taxon>
        <taxon>Coniochaetales</taxon>
        <taxon>Coniochaetaceae</taxon>
        <taxon>Coniochaeta</taxon>
    </lineage>
</organism>
<comment type="caution">
    <text evidence="3">The sequence shown here is derived from an EMBL/GenBank/DDBJ whole genome shotgun (WGS) entry which is preliminary data.</text>
</comment>
<dbReference type="GO" id="GO:0043066">
    <property type="term" value="P:negative regulation of apoptotic process"/>
    <property type="evidence" value="ECO:0007669"/>
    <property type="project" value="TreeGrafter"/>
</dbReference>
<dbReference type="InterPro" id="IPR044034">
    <property type="entry name" value="NAC-like_UBA"/>
</dbReference>
<sequence>MAEERQPQNVVEGAVGDVEDEVPAAKSAEDRKAADALSKLDNRADDDAAGGSKDVDQDAVNRALGGGKTDAKKDTKKVKIDTADVTLIMSELDVTKPQATSLLKASNGDAVQLLKDYVTPNAGSGGLGDSPRGTFWERPITDTKLQTTRATPRHAATLQYA</sequence>
<keyword evidence="4" id="KW-1185">Reference proteome</keyword>
<dbReference type="PANTHER" id="PTHR31184:SF2">
    <property type="entry name" value="HUNTINGTIN-INTERACTING PROTEIN K"/>
    <property type="match status" value="1"/>
</dbReference>
<dbReference type="InterPro" id="IPR052617">
    <property type="entry name" value="Huntingtin-int_K"/>
</dbReference>
<proteinExistence type="predicted"/>
<feature type="domain" description="Nascent polypeptide-associated complex subunit alpha-like UBA" evidence="2">
    <location>
        <begin position="78"/>
        <end position="118"/>
    </location>
</feature>
<dbReference type="OrthoDB" id="285219at2759"/>
<name>A0A420YKB7_9PEZI</name>
<dbReference type="Pfam" id="PF19026">
    <property type="entry name" value="UBA_HYPK"/>
    <property type="match status" value="1"/>
</dbReference>
<protein>
    <recommendedName>
        <fullName evidence="2">Nascent polypeptide-associated complex subunit alpha-like UBA domain-containing protein</fullName>
    </recommendedName>
</protein>
<dbReference type="CDD" id="cd14361">
    <property type="entry name" value="UBA_HYPK"/>
    <property type="match status" value="1"/>
</dbReference>
<evidence type="ECO:0000313" key="3">
    <source>
        <dbReference type="EMBL" id="RKU48328.1"/>
    </source>
</evidence>
<dbReference type="EMBL" id="QVQW01000005">
    <property type="protein sequence ID" value="RKU48328.1"/>
    <property type="molecule type" value="Genomic_DNA"/>
</dbReference>
<dbReference type="AlphaFoldDB" id="A0A420YKB7"/>
<feature type="region of interest" description="Disordered" evidence="1">
    <location>
        <begin position="1"/>
        <end position="76"/>
    </location>
</feature>
<accession>A0A420YKB7</accession>
<dbReference type="STRING" id="177199.A0A420YKB7"/>
<dbReference type="InterPro" id="IPR038922">
    <property type="entry name" value="HYPK_UBA"/>
</dbReference>
<evidence type="ECO:0000313" key="4">
    <source>
        <dbReference type="Proteomes" id="UP000275385"/>
    </source>
</evidence>
<evidence type="ECO:0000259" key="2">
    <source>
        <dbReference type="Pfam" id="PF19026"/>
    </source>
</evidence>
<feature type="compositionally biased region" description="Basic and acidic residues" evidence="1">
    <location>
        <begin position="27"/>
        <end position="46"/>
    </location>
</feature>
<reference evidence="3 4" key="1">
    <citation type="submission" date="2018-08" db="EMBL/GenBank/DDBJ databases">
        <title>Draft genome of the lignicolous fungus Coniochaeta pulveracea.</title>
        <authorList>
            <person name="Borstlap C.J."/>
            <person name="De Witt R.N."/>
            <person name="Botha A."/>
            <person name="Volschenk H."/>
        </authorList>
    </citation>
    <scope>NUCLEOTIDE SEQUENCE [LARGE SCALE GENOMIC DNA]</scope>
    <source>
        <strain evidence="3 4">CAB683</strain>
    </source>
</reference>
<evidence type="ECO:0000256" key="1">
    <source>
        <dbReference type="SAM" id="MobiDB-lite"/>
    </source>
</evidence>
<dbReference type="Proteomes" id="UP000275385">
    <property type="component" value="Unassembled WGS sequence"/>
</dbReference>
<gene>
    <name evidence="3" type="ORF">DL546_008374</name>
</gene>